<dbReference type="Proteomes" id="UP000231179">
    <property type="component" value="Chromosome"/>
</dbReference>
<dbReference type="NCBIfam" id="NF043078">
    <property type="entry name" value="MMSYN1_0168"/>
    <property type="match status" value="1"/>
</dbReference>
<proteinExistence type="inferred from homology"/>
<feature type="domain" description="ABC transporter" evidence="5">
    <location>
        <begin position="9"/>
        <end position="657"/>
    </location>
</feature>
<evidence type="ECO:0000259" key="5">
    <source>
        <dbReference type="PROSITE" id="PS50893"/>
    </source>
</evidence>
<keyword evidence="2" id="KW-0813">Transport</keyword>
<protein>
    <submittedName>
        <fullName evidence="6">Oligopeptide ABC transporter ATP-binding protein</fullName>
    </submittedName>
</protein>
<dbReference type="GO" id="GO:0015833">
    <property type="term" value="P:peptide transport"/>
    <property type="evidence" value="ECO:0007669"/>
    <property type="project" value="InterPro"/>
</dbReference>
<evidence type="ECO:0000313" key="7">
    <source>
        <dbReference type="Proteomes" id="UP000231179"/>
    </source>
</evidence>
<dbReference type="Gene3D" id="3.40.50.300">
    <property type="entry name" value="P-loop containing nucleotide triphosphate hydrolases"/>
    <property type="match status" value="2"/>
</dbReference>
<evidence type="ECO:0000256" key="1">
    <source>
        <dbReference type="ARBA" id="ARBA00005417"/>
    </source>
</evidence>
<comment type="similarity">
    <text evidence="1">Belongs to the ABC transporter superfamily.</text>
</comment>
<dbReference type="InterPro" id="IPR017871">
    <property type="entry name" value="ABC_transporter-like_CS"/>
</dbReference>
<dbReference type="PROSITE" id="PS50893">
    <property type="entry name" value="ABC_TRANSPORTER_2"/>
    <property type="match status" value="1"/>
</dbReference>
<dbReference type="SMART" id="SM00382">
    <property type="entry name" value="AAA"/>
    <property type="match status" value="1"/>
</dbReference>
<evidence type="ECO:0000256" key="4">
    <source>
        <dbReference type="ARBA" id="ARBA00022840"/>
    </source>
</evidence>
<organism evidence="6 7">
    <name type="scientific">Spiroplasma clarkii</name>
    <dbReference type="NCBI Taxonomy" id="2139"/>
    <lineage>
        <taxon>Bacteria</taxon>
        <taxon>Bacillati</taxon>
        <taxon>Mycoplasmatota</taxon>
        <taxon>Mollicutes</taxon>
        <taxon>Entomoplasmatales</taxon>
        <taxon>Spiroplasmataceae</taxon>
        <taxon>Spiroplasma</taxon>
    </lineage>
</organism>
<dbReference type="CDD" id="cd03257">
    <property type="entry name" value="ABC_NikE_OppD_transporters"/>
    <property type="match status" value="1"/>
</dbReference>
<dbReference type="RefSeq" id="WP_100254388.1">
    <property type="nucleotide sequence ID" value="NZ_CP024870.1"/>
</dbReference>
<dbReference type="PANTHER" id="PTHR43776:SF7">
    <property type="entry name" value="D,D-DIPEPTIDE TRANSPORT ATP-BINDING PROTEIN DDPF-RELATED"/>
    <property type="match status" value="1"/>
</dbReference>
<dbReference type="Pfam" id="PF08352">
    <property type="entry name" value="oligo_HPY"/>
    <property type="match status" value="1"/>
</dbReference>
<accession>A0A2K8KK63</accession>
<keyword evidence="7" id="KW-1185">Reference proteome</keyword>
<reference evidence="6 7" key="1">
    <citation type="submission" date="2017-11" db="EMBL/GenBank/DDBJ databases">
        <title>Complete genome sequence of Spiroplasma clarkii CN-5 (DSM 19994).</title>
        <authorList>
            <person name="Tsai Y.-M."/>
            <person name="Chang A."/>
            <person name="Lo W.-S."/>
            <person name="Kuo C.-H."/>
        </authorList>
    </citation>
    <scope>NUCLEOTIDE SEQUENCE [LARGE SCALE GENOMIC DNA]</scope>
    <source>
        <strain evidence="6 7">CN-5</strain>
    </source>
</reference>
<dbReference type="InterPro" id="IPR050319">
    <property type="entry name" value="ABC_transp_ATP-bind"/>
</dbReference>
<sequence>MSTQEQQFLNIRDLVIEFRNKGRKFQAVKGINFDINKGEIFGLVGESGSGKTTIGRAIVGVQPVKDGTIYLEGQAISGRPTNLYALNKEIYKRLKNIELKTVISTTYINNFLNSLKRSYENFRQENAQYTSEGIAKVLKKSNINFIDSVILGNLKYVNRIIRYFDRINQFVKNIHEYIPSISVELEKAILTKNTSTKLEFLKAKDILDDMYKAILQIKATIKNFKMNESIKFEKLIVAIFEELKIVTEGQKELLKIIPIINNYEFQNLVLSAPLAKRDNYKKGYYKMVYVFRNEFFDECQKQLQTLLEVDPQNANVQKYQEYLKDFWSKDNMNIKACEKIIKNLMGSTVNAVSEALLSSLKATNFEQKLKSLVAGAQRISPAAVVALEKEFQQIKKVVEANIIKDDELIFEFYKWKDVQKDYGLESRESIIELIEFLELPSIDELVKDSYLYKKLRRDERRTNRKNVQMIFQDPGSSLNDRMAIEEIIAEGLENFTELYKADEAKLDYVNHHNALHPEDKIRLEDVKPVDVRKHIILKLITSVGLLPEHLSRYPHEFSGGQRQRVGIARSLAMQPKIIVADEPISALDVSIRAQVLNLFKKFKEEYDLTYLFITHDLSVVRFIADRIAVIYHGQIVELASAEELFTNPLHPYTKSLLSAVPVPEPSLAKAKDLEIYEPEKEHADYIFDIPAFIEIKKGHFIYANRRELKQIKNSFKK</sequence>
<dbReference type="AlphaFoldDB" id="A0A2K8KK63"/>
<name>A0A2K8KK63_9MOLU</name>
<dbReference type="InterPro" id="IPR003439">
    <property type="entry name" value="ABC_transporter-like_ATP-bd"/>
</dbReference>
<dbReference type="GO" id="GO:0016887">
    <property type="term" value="F:ATP hydrolysis activity"/>
    <property type="evidence" value="ECO:0007669"/>
    <property type="project" value="InterPro"/>
</dbReference>
<dbReference type="PANTHER" id="PTHR43776">
    <property type="entry name" value="TRANSPORT ATP-BINDING PROTEIN"/>
    <property type="match status" value="1"/>
</dbReference>
<keyword evidence="4 6" id="KW-0067">ATP-binding</keyword>
<keyword evidence="3" id="KW-0547">Nucleotide-binding</keyword>
<dbReference type="InterPro" id="IPR027417">
    <property type="entry name" value="P-loop_NTPase"/>
</dbReference>
<dbReference type="GO" id="GO:0005524">
    <property type="term" value="F:ATP binding"/>
    <property type="evidence" value="ECO:0007669"/>
    <property type="project" value="UniProtKB-KW"/>
</dbReference>
<evidence type="ECO:0000313" key="6">
    <source>
        <dbReference type="EMBL" id="ATX70829.1"/>
    </source>
</evidence>
<dbReference type="PROSITE" id="PS00211">
    <property type="entry name" value="ABC_TRANSPORTER_1"/>
    <property type="match status" value="1"/>
</dbReference>
<evidence type="ECO:0000256" key="2">
    <source>
        <dbReference type="ARBA" id="ARBA00022448"/>
    </source>
</evidence>
<dbReference type="InterPro" id="IPR013563">
    <property type="entry name" value="Oligopep_ABC_C"/>
</dbReference>
<gene>
    <name evidence="6" type="primary">oppF</name>
    <name evidence="6" type="ORF">SCLAR_v1c05100</name>
</gene>
<dbReference type="InterPro" id="IPR003593">
    <property type="entry name" value="AAA+_ATPase"/>
</dbReference>
<dbReference type="Pfam" id="PF00005">
    <property type="entry name" value="ABC_tran"/>
    <property type="match status" value="2"/>
</dbReference>
<dbReference type="EMBL" id="CP024870">
    <property type="protein sequence ID" value="ATX70829.1"/>
    <property type="molecule type" value="Genomic_DNA"/>
</dbReference>
<evidence type="ECO:0000256" key="3">
    <source>
        <dbReference type="ARBA" id="ARBA00022741"/>
    </source>
</evidence>
<dbReference type="GO" id="GO:0055085">
    <property type="term" value="P:transmembrane transport"/>
    <property type="evidence" value="ECO:0007669"/>
    <property type="project" value="UniProtKB-ARBA"/>
</dbReference>
<dbReference type="SUPFAM" id="SSF52540">
    <property type="entry name" value="P-loop containing nucleoside triphosphate hydrolases"/>
    <property type="match status" value="2"/>
</dbReference>